<dbReference type="PANTHER" id="PTHR30337">
    <property type="entry name" value="COMPONENT OF ATP-DEPENDENT DSDNA EXONUCLEASE"/>
    <property type="match status" value="1"/>
</dbReference>
<evidence type="ECO:0000259" key="8">
    <source>
        <dbReference type="Pfam" id="PF00149"/>
    </source>
</evidence>
<evidence type="ECO:0000256" key="4">
    <source>
        <dbReference type="ARBA" id="ARBA00022722"/>
    </source>
</evidence>
<dbReference type="GO" id="GO:0006260">
    <property type="term" value="P:DNA replication"/>
    <property type="evidence" value="ECO:0007669"/>
    <property type="project" value="UniProtKB-KW"/>
</dbReference>
<evidence type="ECO:0000256" key="2">
    <source>
        <dbReference type="ARBA" id="ARBA00011322"/>
    </source>
</evidence>
<accession>A0A7Z0EFD3</accession>
<keyword evidence="4 7" id="KW-0540">Nuclease</keyword>
<dbReference type="Pfam" id="PF12320">
    <property type="entry name" value="SbcD_C"/>
    <property type="match status" value="1"/>
</dbReference>
<keyword evidence="5 7" id="KW-0378">Hydrolase</keyword>
<comment type="similarity">
    <text evidence="1 7">Belongs to the SbcD family.</text>
</comment>
<name>A0A7Z0EFD3_9MICO</name>
<reference evidence="10 11" key="1">
    <citation type="submission" date="2020-07" db="EMBL/GenBank/DDBJ databases">
        <title>Sequencing the genomes of 1000 actinobacteria strains.</title>
        <authorList>
            <person name="Klenk H.-P."/>
        </authorList>
    </citation>
    <scope>NUCLEOTIDE SEQUENCE [LARGE SCALE GENOMIC DNA]</scope>
    <source>
        <strain evidence="10 11">LI1</strain>
    </source>
</reference>
<proteinExistence type="inferred from homology"/>
<dbReference type="Gene3D" id="3.60.21.10">
    <property type="match status" value="1"/>
</dbReference>
<comment type="subunit">
    <text evidence="2 7">Heterodimer of SbcC and SbcD.</text>
</comment>
<comment type="function">
    <text evidence="7">SbcCD cleaves DNA hairpin structures. These structures can inhibit DNA replication and are intermediates in certain DNA recombination reactions. The complex acts as a 3'-&gt;5' double strand exonuclease that can open hairpins. It also has a 5' single-strand endonuclease activity.</text>
</comment>
<evidence type="ECO:0000259" key="9">
    <source>
        <dbReference type="Pfam" id="PF12320"/>
    </source>
</evidence>
<organism evidence="10 11">
    <name type="scientific">Glaciibacter psychrotolerans</name>
    <dbReference type="NCBI Taxonomy" id="670054"/>
    <lineage>
        <taxon>Bacteria</taxon>
        <taxon>Bacillati</taxon>
        <taxon>Actinomycetota</taxon>
        <taxon>Actinomycetes</taxon>
        <taxon>Micrococcales</taxon>
        <taxon>Microbacteriaceae</taxon>
        <taxon>Glaciibacter</taxon>
    </lineage>
</organism>
<protein>
    <recommendedName>
        <fullName evidence="3 7">Nuclease SbcCD subunit D</fullName>
    </recommendedName>
</protein>
<dbReference type="GO" id="GO:0004519">
    <property type="term" value="F:endonuclease activity"/>
    <property type="evidence" value="ECO:0007669"/>
    <property type="project" value="UniProtKB-KW"/>
</dbReference>
<dbReference type="NCBIfam" id="TIGR00619">
    <property type="entry name" value="sbcd"/>
    <property type="match status" value="1"/>
</dbReference>
<dbReference type="GO" id="GO:0008408">
    <property type="term" value="F:3'-5' exonuclease activity"/>
    <property type="evidence" value="ECO:0007669"/>
    <property type="project" value="InterPro"/>
</dbReference>
<evidence type="ECO:0000256" key="7">
    <source>
        <dbReference type="RuleBase" id="RU363069"/>
    </source>
</evidence>
<dbReference type="InterPro" id="IPR004843">
    <property type="entry name" value="Calcineurin-like_PHP"/>
</dbReference>
<dbReference type="AlphaFoldDB" id="A0A7Z0EFD3"/>
<dbReference type="CDD" id="cd00840">
    <property type="entry name" value="MPP_Mre11_N"/>
    <property type="match status" value="1"/>
</dbReference>
<evidence type="ECO:0000256" key="5">
    <source>
        <dbReference type="ARBA" id="ARBA00022801"/>
    </source>
</evidence>
<gene>
    <name evidence="7" type="primary">sbcD</name>
    <name evidence="10" type="ORF">HNR05_001713</name>
</gene>
<evidence type="ECO:0000313" key="10">
    <source>
        <dbReference type="EMBL" id="NYJ19922.1"/>
    </source>
</evidence>
<dbReference type="InterPro" id="IPR029052">
    <property type="entry name" value="Metallo-depent_PP-like"/>
</dbReference>
<evidence type="ECO:0000256" key="6">
    <source>
        <dbReference type="ARBA" id="ARBA00022839"/>
    </source>
</evidence>
<keyword evidence="6 7" id="KW-0269">Exonuclease</keyword>
<keyword evidence="11" id="KW-1185">Reference proteome</keyword>
<keyword evidence="7" id="KW-0235">DNA replication</keyword>
<keyword evidence="7" id="KW-0233">DNA recombination</keyword>
<evidence type="ECO:0000313" key="11">
    <source>
        <dbReference type="Proteomes" id="UP000537260"/>
    </source>
</evidence>
<dbReference type="InterPro" id="IPR050535">
    <property type="entry name" value="DNA_Repair-Maintenance_Comp"/>
</dbReference>
<dbReference type="EMBL" id="JACCFM010000001">
    <property type="protein sequence ID" value="NYJ19922.1"/>
    <property type="molecule type" value="Genomic_DNA"/>
</dbReference>
<dbReference type="SUPFAM" id="SSF56300">
    <property type="entry name" value="Metallo-dependent phosphatases"/>
    <property type="match status" value="1"/>
</dbReference>
<keyword evidence="7" id="KW-0255">Endonuclease</keyword>
<dbReference type="InterPro" id="IPR041796">
    <property type="entry name" value="Mre11_N"/>
</dbReference>
<dbReference type="RefSeq" id="WP_179578608.1">
    <property type="nucleotide sequence ID" value="NZ_JACCFM010000001.1"/>
</dbReference>
<feature type="domain" description="Nuclease SbcCD subunit D C-terminal" evidence="9">
    <location>
        <begin position="266"/>
        <end position="354"/>
    </location>
</feature>
<comment type="caution">
    <text evidence="10">The sequence shown here is derived from an EMBL/GenBank/DDBJ whole genome shotgun (WGS) entry which is preliminary data.</text>
</comment>
<dbReference type="Proteomes" id="UP000537260">
    <property type="component" value="Unassembled WGS sequence"/>
</dbReference>
<dbReference type="Pfam" id="PF00149">
    <property type="entry name" value="Metallophos"/>
    <property type="match status" value="1"/>
</dbReference>
<dbReference type="GO" id="GO:0006310">
    <property type="term" value="P:DNA recombination"/>
    <property type="evidence" value="ECO:0007669"/>
    <property type="project" value="UniProtKB-KW"/>
</dbReference>
<dbReference type="InterPro" id="IPR004593">
    <property type="entry name" value="SbcD"/>
</dbReference>
<feature type="domain" description="Calcineurin-like phosphoesterase" evidence="8">
    <location>
        <begin position="1"/>
        <end position="216"/>
    </location>
</feature>
<evidence type="ECO:0000256" key="1">
    <source>
        <dbReference type="ARBA" id="ARBA00010555"/>
    </source>
</evidence>
<sequence>MKILHTSDWHIGRTFHTHSTLGHLREVLDALVEIVRSQGVDVVAVSGDIFDSATPAADSYALLEHALRAIRKAGAVVVMTSGNHDSATRLGFQSEWASFADIHVVTRYNQYLEPVTIADAEGPVNFYGIPYLEPALIRHHYPDVVLRTHEQVLGFAMQQIRADLTVRGGRSVVLSHCFAAGVNASDVERDISAGGLDLVPASVFDGPDYVALGHIHGRSTISQRVRYSGAPLHYSFSEAGKPRGGWLVELGATGLDSVDWVDLPVPRRLSVLTGDLDDLLTDDTYAENENDWVSAILTDQVRPLDAMRALQKRFPYCVALEHRPSVTAATTTTTYAERVRAKSDPDIVAGFLELVRNGVGPTEFERRLVAEVLAADARATEMTA</sequence>
<dbReference type="PANTHER" id="PTHR30337:SF0">
    <property type="entry name" value="NUCLEASE SBCCD SUBUNIT D"/>
    <property type="match status" value="1"/>
</dbReference>
<dbReference type="InterPro" id="IPR026843">
    <property type="entry name" value="SbcD_C"/>
</dbReference>
<evidence type="ECO:0000256" key="3">
    <source>
        <dbReference type="ARBA" id="ARBA00013365"/>
    </source>
</evidence>